<name>A0A5Q2MZI1_9FIRM</name>
<sequence>MSNIVSSLRPEGYEQDRKQQESIWPEIYRAQQNGLVMQGLATGLEHLEAPVRDEKGKVVGIEEQPCLIVFLDTDVRVIIPLSASGVSNEERLRFLLGKQVAFKVKAVDRDINLVVASRQEALQQIANLTWKELEVGKTRDAVFRRVGRKYGMVDLGGVYTILKAENASHGYIEDLREKYQAGDTVTVAITGLDKEKKEVTVSLKPLLADPWQTVPSKYKLGGMYIGVVTGNSESGFFVTLETGVYSRVNHPKFIRIDVGDKVILQIQGINAESKRIRAVITANITGKRF</sequence>
<dbReference type="RefSeq" id="WP_153724348.1">
    <property type="nucleotide sequence ID" value="NZ_CP045875.1"/>
</dbReference>
<protein>
    <submittedName>
        <fullName evidence="2">S1 RNA-binding domain-containing protein</fullName>
    </submittedName>
</protein>
<organism evidence="2 3">
    <name type="scientific">Heliorestis convoluta</name>
    <dbReference type="NCBI Taxonomy" id="356322"/>
    <lineage>
        <taxon>Bacteria</taxon>
        <taxon>Bacillati</taxon>
        <taxon>Bacillota</taxon>
        <taxon>Clostridia</taxon>
        <taxon>Eubacteriales</taxon>
        <taxon>Heliobacteriaceae</taxon>
        <taxon>Heliorestis</taxon>
    </lineage>
</organism>
<dbReference type="Gene3D" id="2.40.50.140">
    <property type="entry name" value="Nucleic acid-binding proteins"/>
    <property type="match status" value="1"/>
</dbReference>
<feature type="domain" description="S1 motif" evidence="1">
    <location>
        <begin position="136"/>
        <end position="204"/>
    </location>
</feature>
<evidence type="ECO:0000259" key="1">
    <source>
        <dbReference type="PROSITE" id="PS50126"/>
    </source>
</evidence>
<dbReference type="EMBL" id="CP045875">
    <property type="protein sequence ID" value="QGG46853.1"/>
    <property type="molecule type" value="Genomic_DNA"/>
</dbReference>
<proteinExistence type="predicted"/>
<evidence type="ECO:0000313" key="2">
    <source>
        <dbReference type="EMBL" id="QGG46853.1"/>
    </source>
</evidence>
<dbReference type="Proteomes" id="UP000366051">
    <property type="component" value="Chromosome"/>
</dbReference>
<dbReference type="OrthoDB" id="9810507at2"/>
<dbReference type="PROSITE" id="PS50126">
    <property type="entry name" value="S1"/>
    <property type="match status" value="1"/>
</dbReference>
<dbReference type="KEGG" id="hcv:FTV88_0675"/>
<dbReference type="AlphaFoldDB" id="A0A5Q2MZI1"/>
<accession>A0A5Q2MZI1</accession>
<dbReference type="SMART" id="SM00316">
    <property type="entry name" value="S1"/>
    <property type="match status" value="3"/>
</dbReference>
<gene>
    <name evidence="2" type="ORF">FTV88_0675</name>
</gene>
<reference evidence="3" key="1">
    <citation type="submission" date="2019-11" db="EMBL/GenBank/DDBJ databases">
        <title>Genome sequence of Heliorestis convoluta strain HH, an alkaliphilic and minimalistic phototrophic bacterium from a soda lake in Egypt.</title>
        <authorList>
            <person name="Dewey E.D."/>
            <person name="Stokes L.M."/>
            <person name="Burchell B.M."/>
            <person name="Shaffer K.N."/>
            <person name="Huntington A.M."/>
            <person name="Baker J.M."/>
            <person name="Nadendla S."/>
            <person name="Giglio M.G."/>
            <person name="Touchman J.W."/>
            <person name="Blankenship R.E."/>
            <person name="Madigan M.T."/>
            <person name="Sattley W.M."/>
        </authorList>
    </citation>
    <scope>NUCLEOTIDE SEQUENCE [LARGE SCALE GENOMIC DNA]</scope>
    <source>
        <strain evidence="3">HH</strain>
    </source>
</reference>
<keyword evidence="3" id="KW-1185">Reference proteome</keyword>
<dbReference type="InterPro" id="IPR003029">
    <property type="entry name" value="S1_domain"/>
</dbReference>
<dbReference type="InterPro" id="IPR012340">
    <property type="entry name" value="NA-bd_OB-fold"/>
</dbReference>
<dbReference type="SUPFAM" id="SSF50249">
    <property type="entry name" value="Nucleic acid-binding proteins"/>
    <property type="match status" value="2"/>
</dbReference>
<evidence type="ECO:0000313" key="3">
    <source>
        <dbReference type="Proteomes" id="UP000366051"/>
    </source>
</evidence>
<dbReference type="GO" id="GO:0003676">
    <property type="term" value="F:nucleic acid binding"/>
    <property type="evidence" value="ECO:0007669"/>
    <property type="project" value="InterPro"/>
</dbReference>